<dbReference type="EMBL" id="KB517472">
    <property type="protein sequence ID" value="EMP39124.1"/>
    <property type="molecule type" value="Genomic_DNA"/>
</dbReference>
<feature type="compositionally biased region" description="Pro residues" evidence="1">
    <location>
        <begin position="156"/>
        <end position="174"/>
    </location>
</feature>
<name>M7BPE2_CHEMY</name>
<organism evidence="2 3">
    <name type="scientific">Chelonia mydas</name>
    <name type="common">Green sea-turtle</name>
    <name type="synonym">Chelonia agassizi</name>
    <dbReference type="NCBI Taxonomy" id="8469"/>
    <lineage>
        <taxon>Eukaryota</taxon>
        <taxon>Metazoa</taxon>
        <taxon>Chordata</taxon>
        <taxon>Craniata</taxon>
        <taxon>Vertebrata</taxon>
        <taxon>Euteleostomi</taxon>
        <taxon>Archelosauria</taxon>
        <taxon>Testudinata</taxon>
        <taxon>Testudines</taxon>
        <taxon>Cryptodira</taxon>
        <taxon>Durocryptodira</taxon>
        <taxon>Americhelydia</taxon>
        <taxon>Chelonioidea</taxon>
        <taxon>Cheloniidae</taxon>
        <taxon>Chelonia</taxon>
    </lineage>
</organism>
<evidence type="ECO:0000313" key="3">
    <source>
        <dbReference type="Proteomes" id="UP000031443"/>
    </source>
</evidence>
<evidence type="ECO:0000256" key="1">
    <source>
        <dbReference type="SAM" id="MobiDB-lite"/>
    </source>
</evidence>
<accession>M7BPE2</accession>
<keyword evidence="3" id="KW-1185">Reference proteome</keyword>
<proteinExistence type="predicted"/>
<feature type="region of interest" description="Disordered" evidence="1">
    <location>
        <begin position="67"/>
        <end position="177"/>
    </location>
</feature>
<gene>
    <name evidence="2" type="ORF">UY3_03629</name>
</gene>
<reference evidence="3" key="1">
    <citation type="journal article" date="2013" name="Nat. Genet.">
        <title>The draft genomes of soft-shell turtle and green sea turtle yield insights into the development and evolution of the turtle-specific body plan.</title>
        <authorList>
            <person name="Wang Z."/>
            <person name="Pascual-Anaya J."/>
            <person name="Zadissa A."/>
            <person name="Li W."/>
            <person name="Niimura Y."/>
            <person name="Huang Z."/>
            <person name="Li C."/>
            <person name="White S."/>
            <person name="Xiong Z."/>
            <person name="Fang D."/>
            <person name="Wang B."/>
            <person name="Ming Y."/>
            <person name="Chen Y."/>
            <person name="Zheng Y."/>
            <person name="Kuraku S."/>
            <person name="Pignatelli M."/>
            <person name="Herrero J."/>
            <person name="Beal K."/>
            <person name="Nozawa M."/>
            <person name="Li Q."/>
            <person name="Wang J."/>
            <person name="Zhang H."/>
            <person name="Yu L."/>
            <person name="Shigenobu S."/>
            <person name="Wang J."/>
            <person name="Liu J."/>
            <person name="Flicek P."/>
            <person name="Searle S."/>
            <person name="Wang J."/>
            <person name="Kuratani S."/>
            <person name="Yin Y."/>
            <person name="Aken B."/>
            <person name="Zhang G."/>
            <person name="Irie N."/>
        </authorList>
    </citation>
    <scope>NUCLEOTIDE SEQUENCE [LARGE SCALE GENOMIC DNA]</scope>
</reference>
<protein>
    <submittedName>
        <fullName evidence="2">Uncharacterized protein</fullName>
    </submittedName>
</protein>
<dbReference type="AlphaFoldDB" id="M7BPE2"/>
<evidence type="ECO:0000313" key="2">
    <source>
        <dbReference type="EMBL" id="EMP39124.1"/>
    </source>
</evidence>
<dbReference type="STRING" id="8469.M7BPE2"/>
<dbReference type="Proteomes" id="UP000031443">
    <property type="component" value="Unassembled WGS sequence"/>
</dbReference>
<sequence>MGYLEDPINIIKCKVMDVGRKLFCCSDMLLNLELDVDKQEKVQGGNPGPTKSMAKLGGTLLMAAEPTEVTASASQPGPESPGAPLVGAGQPTSFLERGLTKDHPPPDAMAVTPTIEPTPGITAGHLPTPQTLEPDQEGPPPGSPATGAQDLASAPLPKPVPDPCPAPVADPVPIPSTSRDVITAPGAVSFPFPEDDPQGAAFMFPCPKPLGAAIFPPPAHIEPGSEAGHVVPTYRTPCRGSAPCLPISVGHRAVPGAPPEEGQGPVTPAPHTLREELQEFLEDVRGSHNKMQLTLQQWGHFHQILRATRALMGEGKRTRKQAAAAYQRVLSLLDTLTYGVQLQLPLAARDGEALEGSFLVLYQGAHYRGRPALFYGEGLVLPLPGDGTCPEGLPLGPARRSVRES</sequence>